<comment type="catalytic activity">
    <reaction evidence="8 10">
        <text>D-xylulose + ATP = D-xylulose 5-phosphate + ADP + H(+)</text>
        <dbReference type="Rhea" id="RHEA:10964"/>
        <dbReference type="ChEBI" id="CHEBI:15378"/>
        <dbReference type="ChEBI" id="CHEBI:17140"/>
        <dbReference type="ChEBI" id="CHEBI:30616"/>
        <dbReference type="ChEBI" id="CHEBI:57737"/>
        <dbReference type="ChEBI" id="CHEBI:456216"/>
        <dbReference type="EC" id="2.7.1.17"/>
    </reaction>
</comment>
<evidence type="ECO:0000256" key="9">
    <source>
        <dbReference type="RuleBase" id="RU003733"/>
    </source>
</evidence>
<dbReference type="CDD" id="cd07808">
    <property type="entry name" value="ASKHA_NBD_FGGY_EcXK-like"/>
    <property type="match status" value="1"/>
</dbReference>
<evidence type="ECO:0000259" key="12">
    <source>
        <dbReference type="Pfam" id="PF02782"/>
    </source>
</evidence>
<dbReference type="InterPro" id="IPR050406">
    <property type="entry name" value="FGGY_Carb_Kinase"/>
</dbReference>
<evidence type="ECO:0000256" key="5">
    <source>
        <dbReference type="ARBA" id="ARBA00022777"/>
    </source>
</evidence>
<dbReference type="InterPro" id="IPR018485">
    <property type="entry name" value="FGGY_C"/>
</dbReference>
<dbReference type="SUPFAM" id="SSF53067">
    <property type="entry name" value="Actin-like ATPase domain"/>
    <property type="match status" value="2"/>
</dbReference>
<dbReference type="GO" id="GO:0005524">
    <property type="term" value="F:ATP binding"/>
    <property type="evidence" value="ECO:0007669"/>
    <property type="project" value="UniProtKB-UniRule"/>
</dbReference>
<feature type="domain" description="Carbohydrate kinase FGGY N-terminal" evidence="11">
    <location>
        <begin position="1"/>
        <end position="243"/>
    </location>
</feature>
<dbReference type="RefSeq" id="WP_113889332.1">
    <property type="nucleotide sequence ID" value="NZ_QNRK01000011.1"/>
</dbReference>
<feature type="active site" description="Proton acceptor" evidence="8">
    <location>
        <position position="236"/>
    </location>
</feature>
<evidence type="ECO:0000256" key="10">
    <source>
        <dbReference type="RuleBase" id="RU364073"/>
    </source>
</evidence>
<reference evidence="13 14" key="1">
    <citation type="submission" date="2018-06" db="EMBL/GenBank/DDBJ databases">
        <title>Genomic Encyclopedia of Type Strains, Phase IV (KMG-IV): sequencing the most valuable type-strain genomes for metagenomic binning, comparative biology and taxonomic classification.</title>
        <authorList>
            <person name="Goeker M."/>
        </authorList>
    </citation>
    <scope>NUCLEOTIDE SEQUENCE [LARGE SCALE GENOMIC DNA]</scope>
    <source>
        <strain evidence="13 14">DSM 24875</strain>
    </source>
</reference>
<accession>A0A366FGG0</accession>
<dbReference type="Pfam" id="PF02782">
    <property type="entry name" value="FGGY_C"/>
    <property type="match status" value="1"/>
</dbReference>
<evidence type="ECO:0000313" key="13">
    <source>
        <dbReference type="EMBL" id="RBP13772.1"/>
    </source>
</evidence>
<comment type="similarity">
    <text evidence="1 8 9">Belongs to the FGGY kinase family.</text>
</comment>
<dbReference type="InterPro" id="IPR006000">
    <property type="entry name" value="Xylulokinase"/>
</dbReference>
<dbReference type="PROSITE" id="PS00445">
    <property type="entry name" value="FGGY_KINASES_2"/>
    <property type="match status" value="1"/>
</dbReference>
<evidence type="ECO:0000256" key="6">
    <source>
        <dbReference type="ARBA" id="ARBA00022840"/>
    </source>
</evidence>
<dbReference type="GO" id="GO:0042732">
    <property type="term" value="P:D-xylose metabolic process"/>
    <property type="evidence" value="ECO:0007669"/>
    <property type="project" value="UniProtKB-KW"/>
</dbReference>
<comment type="function">
    <text evidence="8">Catalyzes the phosphorylation of D-xylulose to D-xylulose 5-phosphate.</text>
</comment>
<dbReference type="InterPro" id="IPR018483">
    <property type="entry name" value="Carb_kinase_FGGY_CS"/>
</dbReference>
<dbReference type="InterPro" id="IPR018484">
    <property type="entry name" value="FGGY_N"/>
</dbReference>
<keyword evidence="7 8" id="KW-0119">Carbohydrate metabolism</keyword>
<dbReference type="PANTHER" id="PTHR43095:SF6">
    <property type="entry name" value="XYLULOSE KINASE"/>
    <property type="match status" value="1"/>
</dbReference>
<dbReference type="GO" id="GO:0005998">
    <property type="term" value="P:xylulose catabolic process"/>
    <property type="evidence" value="ECO:0007669"/>
    <property type="project" value="UniProtKB-UniRule"/>
</dbReference>
<evidence type="ECO:0000256" key="8">
    <source>
        <dbReference type="HAMAP-Rule" id="MF_02220"/>
    </source>
</evidence>
<organism evidence="13 14">
    <name type="scientific">Roseiarcus fermentans</name>
    <dbReference type="NCBI Taxonomy" id="1473586"/>
    <lineage>
        <taxon>Bacteria</taxon>
        <taxon>Pseudomonadati</taxon>
        <taxon>Pseudomonadota</taxon>
        <taxon>Alphaproteobacteria</taxon>
        <taxon>Hyphomicrobiales</taxon>
        <taxon>Roseiarcaceae</taxon>
        <taxon>Roseiarcus</taxon>
    </lineage>
</organism>
<evidence type="ECO:0000313" key="14">
    <source>
        <dbReference type="Proteomes" id="UP000253529"/>
    </source>
</evidence>
<keyword evidence="2 8" id="KW-0859">Xylose metabolism</keyword>
<dbReference type="Pfam" id="PF00370">
    <property type="entry name" value="FGGY_N"/>
    <property type="match status" value="1"/>
</dbReference>
<feature type="domain" description="Carbohydrate kinase FGGY C-terminal" evidence="12">
    <location>
        <begin position="253"/>
        <end position="437"/>
    </location>
</feature>
<protein>
    <recommendedName>
        <fullName evidence="8 10">Xylulose kinase</fullName>
        <shortName evidence="8 10">Xylulokinase</shortName>
        <ecNumber evidence="8 10">2.7.1.17</ecNumber>
    </recommendedName>
</protein>
<sequence>MFLGLDCGTSGLKALLVDERGGAVASASRAYLPDRPRPGWSEQNPDVWRAAMAGAITDLRAAAPEAVGAVKAIGFSGQMHGAVLLDAADRPLRPAILHNDGRAHAEAADLAREHPRLAAVVGVKPMPGFTGPKLLWLARHEPEIRSRIGCVLAPKDYLRLALTGERGTDMSDAAGQWLLDEAQRRWSPEAFAACRADAAWAPRLHEGSDAVGSLRRAAAEDFRLPAGAIVAAGGGDAAVGAIGLGAIAAGEAFISLGTATQLVVATERYLAAPERLVHSFAHALPSRWYAMAAMLNGAGALAFAARLVGSSPEALEREAADSYLGPAELMFLPYLSGERTPLDDPDARGVLFGMTETTSRADVARAVMEGVALTLAEARDCLCAASASVGRVSLIGGGAKSALWARMIAAATGFTVVRRKGGETGPAFGAARLARLAATGEAPGEVCRPPEVADVTEPDPRLAEAFARQRERFKALYSAVKPEFQRRG</sequence>
<name>A0A366FGG0_9HYPH</name>
<dbReference type="AlphaFoldDB" id="A0A366FGG0"/>
<dbReference type="InterPro" id="IPR043129">
    <property type="entry name" value="ATPase_NBD"/>
</dbReference>
<dbReference type="InterPro" id="IPR000577">
    <property type="entry name" value="Carb_kinase_FGGY"/>
</dbReference>
<comment type="caution">
    <text evidence="13">The sequence shown here is derived from an EMBL/GenBank/DDBJ whole genome shotgun (WGS) entry which is preliminary data.</text>
</comment>
<dbReference type="Proteomes" id="UP000253529">
    <property type="component" value="Unassembled WGS sequence"/>
</dbReference>
<dbReference type="PIRSF" id="PIRSF000538">
    <property type="entry name" value="GlpK"/>
    <property type="match status" value="1"/>
</dbReference>
<feature type="site" description="Important for activity" evidence="8">
    <location>
        <position position="6"/>
    </location>
</feature>
<evidence type="ECO:0000256" key="2">
    <source>
        <dbReference type="ARBA" id="ARBA00022629"/>
    </source>
</evidence>
<keyword evidence="14" id="KW-1185">Reference proteome</keyword>
<keyword evidence="4 8" id="KW-0547">Nucleotide-binding</keyword>
<dbReference type="EMBL" id="QNRK01000011">
    <property type="protein sequence ID" value="RBP13772.1"/>
    <property type="molecule type" value="Genomic_DNA"/>
</dbReference>
<dbReference type="PANTHER" id="PTHR43095">
    <property type="entry name" value="SUGAR KINASE"/>
    <property type="match status" value="1"/>
</dbReference>
<dbReference type="EC" id="2.7.1.17" evidence="8 10"/>
<evidence type="ECO:0000256" key="7">
    <source>
        <dbReference type="ARBA" id="ARBA00023277"/>
    </source>
</evidence>
<dbReference type="GO" id="GO:0004856">
    <property type="term" value="F:D-xylulokinase activity"/>
    <property type="evidence" value="ECO:0007669"/>
    <property type="project" value="UniProtKB-UniRule"/>
</dbReference>
<gene>
    <name evidence="8 10" type="primary">xylB</name>
    <name evidence="13" type="ORF">DFR50_11134</name>
</gene>
<keyword evidence="3 8" id="KW-0808">Transferase</keyword>
<evidence type="ECO:0000256" key="3">
    <source>
        <dbReference type="ARBA" id="ARBA00022679"/>
    </source>
</evidence>
<dbReference type="HAMAP" id="MF_02220">
    <property type="entry name" value="XylB"/>
    <property type="match status" value="1"/>
</dbReference>
<keyword evidence="6 8" id="KW-0067">ATP-binding</keyword>
<evidence type="ECO:0000256" key="1">
    <source>
        <dbReference type="ARBA" id="ARBA00009156"/>
    </source>
</evidence>
<dbReference type="OrthoDB" id="9805576at2"/>
<keyword evidence="5 8" id="KW-0418">Kinase</keyword>
<evidence type="ECO:0000256" key="4">
    <source>
        <dbReference type="ARBA" id="ARBA00022741"/>
    </source>
</evidence>
<dbReference type="PROSITE" id="PS00933">
    <property type="entry name" value="FGGY_KINASES_1"/>
    <property type="match status" value="1"/>
</dbReference>
<feature type="binding site" evidence="8">
    <location>
        <begin position="79"/>
        <end position="80"/>
    </location>
    <ligand>
        <name>substrate</name>
    </ligand>
</feature>
<dbReference type="NCBIfam" id="TIGR01312">
    <property type="entry name" value="XylB"/>
    <property type="match status" value="1"/>
</dbReference>
<evidence type="ECO:0000259" key="11">
    <source>
        <dbReference type="Pfam" id="PF00370"/>
    </source>
</evidence>
<dbReference type="Gene3D" id="3.30.420.40">
    <property type="match status" value="2"/>
</dbReference>
<proteinExistence type="inferred from homology"/>